<feature type="compositionally biased region" description="Polar residues" evidence="8">
    <location>
        <begin position="528"/>
        <end position="549"/>
    </location>
</feature>
<organism evidence="12 13">
    <name type="scientific">Cryptotermes secundus</name>
    <dbReference type="NCBI Taxonomy" id="105785"/>
    <lineage>
        <taxon>Eukaryota</taxon>
        <taxon>Metazoa</taxon>
        <taxon>Ecdysozoa</taxon>
        <taxon>Arthropoda</taxon>
        <taxon>Hexapoda</taxon>
        <taxon>Insecta</taxon>
        <taxon>Pterygota</taxon>
        <taxon>Neoptera</taxon>
        <taxon>Polyneoptera</taxon>
        <taxon>Dictyoptera</taxon>
        <taxon>Blattodea</taxon>
        <taxon>Blattoidea</taxon>
        <taxon>Termitoidae</taxon>
        <taxon>Kalotermitidae</taxon>
        <taxon>Cryptotermitinae</taxon>
        <taxon>Cryptotermes</taxon>
    </lineage>
</organism>
<evidence type="ECO:0000256" key="8">
    <source>
        <dbReference type="SAM" id="MobiDB-lite"/>
    </source>
</evidence>
<feature type="domain" description="Rho-GAP" evidence="10">
    <location>
        <begin position="645"/>
        <end position="840"/>
    </location>
</feature>
<dbReference type="EMBL" id="NEVH01002147">
    <property type="protein sequence ID" value="PNF42510.1"/>
    <property type="molecule type" value="Genomic_DNA"/>
</dbReference>
<dbReference type="GO" id="GO:0051056">
    <property type="term" value="P:regulation of small GTPase mediated signal transduction"/>
    <property type="evidence" value="ECO:0007669"/>
    <property type="project" value="UniProtKB-ARBA"/>
</dbReference>
<dbReference type="InterPro" id="IPR002219">
    <property type="entry name" value="PKC_DAG/PE"/>
</dbReference>
<evidence type="ECO:0000256" key="6">
    <source>
        <dbReference type="PROSITE-ProRule" id="PRU01077"/>
    </source>
</evidence>
<reference evidence="12 13" key="1">
    <citation type="submission" date="2017-12" db="EMBL/GenBank/DDBJ databases">
        <title>Hemimetabolous genomes reveal molecular basis of termite eusociality.</title>
        <authorList>
            <person name="Harrison M.C."/>
            <person name="Jongepier E."/>
            <person name="Robertson H.M."/>
            <person name="Arning N."/>
            <person name="Bitard-Feildel T."/>
            <person name="Chao H."/>
            <person name="Childers C.P."/>
            <person name="Dinh H."/>
            <person name="Doddapaneni H."/>
            <person name="Dugan S."/>
            <person name="Gowin J."/>
            <person name="Greiner C."/>
            <person name="Han Y."/>
            <person name="Hu H."/>
            <person name="Hughes D.S.T."/>
            <person name="Huylmans A.-K."/>
            <person name="Kemena C."/>
            <person name="Kremer L.P.M."/>
            <person name="Lee S.L."/>
            <person name="Lopez-Ezquerra A."/>
            <person name="Mallet L."/>
            <person name="Monroy-Kuhn J.M."/>
            <person name="Moser A."/>
            <person name="Murali S.C."/>
            <person name="Muzny D.M."/>
            <person name="Otani S."/>
            <person name="Piulachs M.-D."/>
            <person name="Poelchau M."/>
            <person name="Qu J."/>
            <person name="Schaub F."/>
            <person name="Wada-Katsumata A."/>
            <person name="Worley K.C."/>
            <person name="Xie Q."/>
            <person name="Ylla G."/>
            <person name="Poulsen M."/>
            <person name="Gibbs R.A."/>
            <person name="Schal C."/>
            <person name="Richards S."/>
            <person name="Belles X."/>
            <person name="Korb J."/>
            <person name="Bornberg-Bauer E."/>
        </authorList>
    </citation>
    <scope>NUCLEOTIDE SEQUENCE [LARGE SCALE GENOMIC DNA]</scope>
    <source>
        <tissue evidence="12">Whole body</tissue>
    </source>
</reference>
<sequence>MDGAKHSTTNSGMLGGAISSPRSISMASISSEGSMESPLVEQEEIAALTHDVRNFKESLGKLRKIFHPDWADRVSDKSDTLRVAVHERLGEILRILRSVLERYPALQSTELLVTAGTLIQQVKGYNYEGEQLDRKEFFESIDQLALAFSSRVSEYLMGDLDTNISVSSSVSSKTKSCENLASDAECGGGIAEDRKPENLSPQQVDGLLLLLEQGVDFALQHAKLWSKYAKDIIMYVEKRAHIEMEYTKNLSKLAMTVRPLINEECNLPFQSIYCTALDHDVENSNSSQITYGLLLGKKFVETLSARRVEHEKMRKQVKELWLKEVAHMHSVVTQMQKACSKYVKCQQELEQVREESQKADQSAQGKTDKRKATIDEAVQKVLETEAAYKASVVEANAFHAHMQKVKSVILQRIRELILQSDCIIKRVTVTYFQLQQTLSTPLPTQFQTLCESSQLYDPGTQYTEFVKRLPTSLASHKDPAQSPFSFEPYSKGINKFLDQERKSTDSVESEDLFREKGKFSSKVMAGSDTDSIASSQSNKSHEASPTSNRKLIGMSSCDELNTNDNDASYLNYSSGQRNCMSKAAETHTFRKLKTPSRCRECDSYVYFQGCDCTECGLTCHKKCLETLAIQCGHKRLPRKMTTFGVDLGQHLTETATLVPHIVCKCIDEIDSRGKLIKGIYRVSGVKSKVEKLCQAFENGAELVDLTDIHPNVIANVLKLYLRQLPEPLLTFCLYNEFVRIAKDSSSSSSVAVGAVIEELKELVCKLPHHHYLTLAMLMQHLERVAHDADINNMPPSNLGIVFGPTLLRTAEGSASLNSLVDTVHQTRAIELMIANAQEIFGCQDVTSAQEYACAEMGFSRRHCTRKKIRAADSLEGNREAGEEIASDDELPYFLLPDDLTGCKYMPHEKMPKVFEGSLKDYQGLEGLSLLANQGPGNDNAEACEKPRKNSLVEMEEKITERRQCDKMDGEEWTAHKPVQLNAQRTESSADSDYSFESHASSSVESRSPRELEEGCDVFLELPQWCKRNPGSATATATAYTQLSPSSSVTHSTDDARDGAEALSTTCATSPTSEHITAVSTGDNFAYIPAHQKYDVGLLTAMQSGDMQQNVSTLINYAERSNMEMLLSKTTFCHTEKISSLKYPGLELVPVDEKRIMSIEMGEKLTPLYSHLGAFHFSDASTEITATKRSSKPEHAVVTGMENVIEPDIEFPVP</sequence>
<dbReference type="Proteomes" id="UP000235965">
    <property type="component" value="Unassembled WGS sequence"/>
</dbReference>
<dbReference type="InterPro" id="IPR054713">
    <property type="entry name" value="GMIP/FCHO2-like_FCH"/>
</dbReference>
<dbReference type="InterPro" id="IPR027267">
    <property type="entry name" value="AH/BAR_dom_sf"/>
</dbReference>
<dbReference type="Pfam" id="PF22699">
    <property type="entry name" value="GMIP-like_FCH"/>
    <property type="match status" value="1"/>
</dbReference>
<dbReference type="EMBL" id="NEVH01002147">
    <property type="protein sequence ID" value="PNF42512.1"/>
    <property type="molecule type" value="Genomic_DNA"/>
</dbReference>
<keyword evidence="3" id="KW-0863">Zinc-finger</keyword>
<dbReference type="OrthoDB" id="79452at2759"/>
<evidence type="ECO:0000313" key="12">
    <source>
        <dbReference type="EMBL" id="PNF42511.1"/>
    </source>
</evidence>
<dbReference type="InterPro" id="IPR051025">
    <property type="entry name" value="RhoGAP"/>
</dbReference>
<dbReference type="PROSITE" id="PS51741">
    <property type="entry name" value="F_BAR"/>
    <property type="match status" value="1"/>
</dbReference>
<dbReference type="SUPFAM" id="SSF103657">
    <property type="entry name" value="BAR/IMD domain-like"/>
    <property type="match status" value="1"/>
</dbReference>
<dbReference type="Gene3D" id="1.20.1270.60">
    <property type="entry name" value="Arfaptin homology (AH) domain/BAR domain"/>
    <property type="match status" value="1"/>
</dbReference>
<feature type="compositionally biased region" description="Low complexity" evidence="8">
    <location>
        <begin position="994"/>
        <end position="1005"/>
    </location>
</feature>
<dbReference type="PROSITE" id="PS50238">
    <property type="entry name" value="RHOGAP"/>
    <property type="match status" value="1"/>
</dbReference>
<evidence type="ECO:0000256" key="3">
    <source>
        <dbReference type="ARBA" id="ARBA00022771"/>
    </source>
</evidence>
<evidence type="ECO:0000259" key="10">
    <source>
        <dbReference type="PROSITE" id="PS50238"/>
    </source>
</evidence>
<dbReference type="InterPro" id="IPR031160">
    <property type="entry name" value="F_BAR_dom"/>
</dbReference>
<dbReference type="SMART" id="SM00324">
    <property type="entry name" value="RhoGAP"/>
    <property type="match status" value="1"/>
</dbReference>
<evidence type="ECO:0000259" key="9">
    <source>
        <dbReference type="PROSITE" id="PS50081"/>
    </source>
</evidence>
<dbReference type="SUPFAM" id="SSF48350">
    <property type="entry name" value="GTPase activation domain, GAP"/>
    <property type="match status" value="1"/>
</dbReference>
<dbReference type="Pfam" id="PF24235">
    <property type="entry name" value="RHG29_45_N"/>
    <property type="match status" value="1"/>
</dbReference>
<gene>
    <name evidence="12" type="ORF">B7P43_G08248</name>
</gene>
<proteinExistence type="predicted"/>
<dbReference type="STRING" id="105785.A0A2J7RNU5"/>
<dbReference type="SUPFAM" id="SSF57889">
    <property type="entry name" value="Cysteine-rich domain"/>
    <property type="match status" value="1"/>
</dbReference>
<evidence type="ECO:0000256" key="2">
    <source>
        <dbReference type="ARBA" id="ARBA00022723"/>
    </source>
</evidence>
<accession>A0A2J7RNU5</accession>
<feature type="region of interest" description="Disordered" evidence="8">
    <location>
        <begin position="1042"/>
        <end position="1067"/>
    </location>
</feature>
<dbReference type="GO" id="GO:0005096">
    <property type="term" value="F:GTPase activator activity"/>
    <property type="evidence" value="ECO:0007669"/>
    <property type="project" value="UniProtKB-KW"/>
</dbReference>
<dbReference type="PANTHER" id="PTHR15228">
    <property type="entry name" value="SPERMATHECAL PHYSIOLOGY VARIANT"/>
    <property type="match status" value="1"/>
</dbReference>
<keyword evidence="13" id="KW-1185">Reference proteome</keyword>
<protein>
    <recommendedName>
        <fullName evidence="14">Minor histocompatibility protein HA-1</fullName>
    </recommendedName>
</protein>
<dbReference type="SMART" id="SM00109">
    <property type="entry name" value="C1"/>
    <property type="match status" value="1"/>
</dbReference>
<dbReference type="Pfam" id="PF00130">
    <property type="entry name" value="C1_1"/>
    <property type="match status" value="1"/>
</dbReference>
<dbReference type="GO" id="GO:0007165">
    <property type="term" value="P:signal transduction"/>
    <property type="evidence" value="ECO:0007669"/>
    <property type="project" value="InterPro"/>
</dbReference>
<feature type="domain" description="F-BAR" evidence="11">
    <location>
        <begin position="202"/>
        <end position="461"/>
    </location>
</feature>
<dbReference type="GO" id="GO:0008270">
    <property type="term" value="F:zinc ion binding"/>
    <property type="evidence" value="ECO:0007669"/>
    <property type="project" value="UniProtKB-KW"/>
</dbReference>
<dbReference type="InParanoid" id="A0A2J7RNU5"/>
<evidence type="ECO:0000256" key="5">
    <source>
        <dbReference type="ARBA" id="ARBA00023054"/>
    </source>
</evidence>
<dbReference type="CDD" id="cd20816">
    <property type="entry name" value="C1_GMIP-like"/>
    <property type="match status" value="1"/>
</dbReference>
<evidence type="ECO:0000256" key="4">
    <source>
        <dbReference type="ARBA" id="ARBA00022833"/>
    </source>
</evidence>
<evidence type="ECO:0008006" key="14">
    <source>
        <dbReference type="Google" id="ProtNLM"/>
    </source>
</evidence>
<dbReference type="Gene3D" id="1.10.555.10">
    <property type="entry name" value="Rho GTPase activation protein"/>
    <property type="match status" value="1"/>
</dbReference>
<evidence type="ECO:0000259" key="11">
    <source>
        <dbReference type="PROSITE" id="PS51741"/>
    </source>
</evidence>
<dbReference type="PROSITE" id="PS00479">
    <property type="entry name" value="ZF_DAG_PE_1"/>
    <property type="match status" value="1"/>
</dbReference>
<evidence type="ECO:0000256" key="7">
    <source>
        <dbReference type="SAM" id="Coils"/>
    </source>
</evidence>
<dbReference type="Pfam" id="PF00620">
    <property type="entry name" value="RhoGAP"/>
    <property type="match status" value="1"/>
</dbReference>
<comment type="caution">
    <text evidence="12">The sequence shown here is derived from an EMBL/GenBank/DDBJ whole genome shotgun (WGS) entry which is preliminary data.</text>
</comment>
<dbReference type="InterPro" id="IPR008936">
    <property type="entry name" value="Rho_GTPase_activation_prot"/>
</dbReference>
<keyword evidence="2" id="KW-0479">Metal-binding</keyword>
<feature type="region of interest" description="Disordered" evidence="8">
    <location>
        <begin position="524"/>
        <end position="550"/>
    </location>
</feature>
<evidence type="ECO:0000313" key="13">
    <source>
        <dbReference type="Proteomes" id="UP000235965"/>
    </source>
</evidence>
<dbReference type="AlphaFoldDB" id="A0A2J7RNU5"/>
<keyword evidence="4" id="KW-0862">Zinc</keyword>
<name>A0A2J7RNU5_9NEOP</name>
<feature type="compositionally biased region" description="Basic and acidic residues" evidence="8">
    <location>
        <begin position="960"/>
        <end position="974"/>
    </location>
</feature>
<dbReference type="InterPro" id="IPR000198">
    <property type="entry name" value="RhoGAP_dom"/>
</dbReference>
<dbReference type="PANTHER" id="PTHR15228:SF25">
    <property type="entry name" value="F-BAR DOMAIN-CONTAINING PROTEIN"/>
    <property type="match status" value="1"/>
</dbReference>
<feature type="domain" description="Phorbol-ester/DAG-type" evidence="9">
    <location>
        <begin position="586"/>
        <end position="631"/>
    </location>
</feature>
<keyword evidence="1" id="KW-0343">GTPase activation</keyword>
<feature type="compositionally biased region" description="Polar residues" evidence="8">
    <location>
        <begin position="980"/>
        <end position="991"/>
    </location>
</feature>
<dbReference type="PROSITE" id="PS50081">
    <property type="entry name" value="ZF_DAG_PE_2"/>
    <property type="match status" value="1"/>
</dbReference>
<dbReference type="Gene3D" id="3.30.60.20">
    <property type="match status" value="1"/>
</dbReference>
<dbReference type="InterPro" id="IPR057028">
    <property type="entry name" value="RHG29_45_N"/>
</dbReference>
<keyword evidence="5 6" id="KW-0175">Coiled coil</keyword>
<feature type="region of interest" description="Disordered" evidence="8">
    <location>
        <begin position="960"/>
        <end position="1009"/>
    </location>
</feature>
<feature type="coiled-coil region" evidence="7">
    <location>
        <begin position="335"/>
        <end position="362"/>
    </location>
</feature>
<dbReference type="InterPro" id="IPR046349">
    <property type="entry name" value="C1-like_sf"/>
</dbReference>
<dbReference type="EMBL" id="NEVH01002147">
    <property type="protein sequence ID" value="PNF42511.1"/>
    <property type="molecule type" value="Genomic_DNA"/>
</dbReference>
<evidence type="ECO:0000256" key="1">
    <source>
        <dbReference type="ARBA" id="ARBA00022468"/>
    </source>
</evidence>